<dbReference type="Pfam" id="PF00271">
    <property type="entry name" value="Helicase_C"/>
    <property type="match status" value="1"/>
</dbReference>
<dbReference type="GO" id="GO:0016787">
    <property type="term" value="F:hydrolase activity"/>
    <property type="evidence" value="ECO:0007669"/>
    <property type="project" value="UniProtKB-KW"/>
</dbReference>
<keyword evidence="5 9" id="KW-0347">Helicase</keyword>
<evidence type="ECO:0000313" key="15">
    <source>
        <dbReference type="Proteomes" id="UP001598138"/>
    </source>
</evidence>
<dbReference type="RefSeq" id="WP_377982783.1">
    <property type="nucleotide sequence ID" value="NZ_JBBKXZ010000001.1"/>
</dbReference>
<dbReference type="InterPro" id="IPR044742">
    <property type="entry name" value="DEAD/DEAH_RhlB"/>
</dbReference>
<evidence type="ECO:0000313" key="14">
    <source>
        <dbReference type="EMBL" id="MFD3393905.1"/>
    </source>
</evidence>
<feature type="domain" description="DEAD-box RNA helicase Q" evidence="13">
    <location>
        <begin position="5"/>
        <end position="33"/>
    </location>
</feature>
<dbReference type="InterPro" id="IPR014001">
    <property type="entry name" value="Helicase_ATP-bd"/>
</dbReference>
<reference evidence="14 15" key="1">
    <citation type="submission" date="2024-03" db="EMBL/GenBank/DDBJ databases">
        <title>Aquirufa genome sequencing.</title>
        <authorList>
            <person name="Pitt A."/>
            <person name="Hahn M.W."/>
        </authorList>
    </citation>
    <scope>NUCLEOTIDE SEQUENCE [LARGE SCALE GENOMIC DNA]</scope>
    <source>
        <strain evidence="14 15">OSTEICH-129V</strain>
    </source>
</reference>
<dbReference type="CDD" id="cd12252">
    <property type="entry name" value="RRM_DbpA"/>
    <property type="match status" value="1"/>
</dbReference>
<evidence type="ECO:0000256" key="7">
    <source>
        <dbReference type="ARBA" id="ARBA00023016"/>
    </source>
</evidence>
<dbReference type="PROSITE" id="PS00039">
    <property type="entry name" value="DEAD_ATP_HELICASE"/>
    <property type="match status" value="1"/>
</dbReference>
<dbReference type="InterPro" id="IPR000629">
    <property type="entry name" value="RNA-helicase_DEAD-box_CS"/>
</dbReference>
<feature type="region of interest" description="Disordered" evidence="10">
    <location>
        <begin position="439"/>
        <end position="518"/>
    </location>
</feature>
<dbReference type="CDD" id="cd00268">
    <property type="entry name" value="DEADc"/>
    <property type="match status" value="1"/>
</dbReference>
<dbReference type="SMART" id="SM00487">
    <property type="entry name" value="DEXDc"/>
    <property type="match status" value="1"/>
</dbReference>
<keyword evidence="15" id="KW-1185">Reference proteome</keyword>
<dbReference type="PANTHER" id="PTHR47963">
    <property type="entry name" value="DEAD-BOX ATP-DEPENDENT RNA HELICASE 47, MITOCHONDRIAL"/>
    <property type="match status" value="1"/>
</dbReference>
<feature type="domain" description="Helicase C-terminal" evidence="12">
    <location>
        <begin position="238"/>
        <end position="379"/>
    </location>
</feature>
<feature type="domain" description="Helicase ATP-binding" evidence="11">
    <location>
        <begin position="36"/>
        <end position="207"/>
    </location>
</feature>
<dbReference type="SUPFAM" id="SSF52540">
    <property type="entry name" value="P-loop containing nucleoside triphosphate hydrolases"/>
    <property type="match status" value="1"/>
</dbReference>
<dbReference type="PROSITE" id="PS51195">
    <property type="entry name" value="Q_MOTIF"/>
    <property type="match status" value="1"/>
</dbReference>
<dbReference type="InterPro" id="IPR011545">
    <property type="entry name" value="DEAD/DEAH_box_helicase_dom"/>
</dbReference>
<keyword evidence="2" id="KW-0963">Cytoplasm</keyword>
<keyword evidence="3 9" id="KW-0547">Nucleotide-binding</keyword>
<evidence type="ECO:0000256" key="8">
    <source>
        <dbReference type="PROSITE-ProRule" id="PRU00552"/>
    </source>
</evidence>
<dbReference type="InterPro" id="IPR001650">
    <property type="entry name" value="Helicase_C-like"/>
</dbReference>
<evidence type="ECO:0000259" key="11">
    <source>
        <dbReference type="PROSITE" id="PS51192"/>
    </source>
</evidence>
<dbReference type="Proteomes" id="UP001598138">
    <property type="component" value="Unassembled WGS sequence"/>
</dbReference>
<evidence type="ECO:0000256" key="3">
    <source>
        <dbReference type="ARBA" id="ARBA00022741"/>
    </source>
</evidence>
<dbReference type="GO" id="GO:0004386">
    <property type="term" value="F:helicase activity"/>
    <property type="evidence" value="ECO:0007669"/>
    <property type="project" value="UniProtKB-KW"/>
</dbReference>
<keyword evidence="4 9" id="KW-0378">Hydrolase</keyword>
<evidence type="ECO:0000259" key="13">
    <source>
        <dbReference type="PROSITE" id="PS51195"/>
    </source>
</evidence>
<dbReference type="Pfam" id="PF25399">
    <property type="entry name" value="DeaD_dimer"/>
    <property type="match status" value="1"/>
</dbReference>
<organism evidence="14 15">
    <name type="scientific">Aquirufa avitistagni</name>
    <dbReference type="NCBI Taxonomy" id="3104728"/>
    <lineage>
        <taxon>Bacteria</taxon>
        <taxon>Pseudomonadati</taxon>
        <taxon>Bacteroidota</taxon>
        <taxon>Cytophagia</taxon>
        <taxon>Cytophagales</taxon>
        <taxon>Flectobacillaceae</taxon>
        <taxon>Aquirufa</taxon>
    </lineage>
</organism>
<proteinExistence type="inferred from homology"/>
<sequence length="600" mass="66903">MSEKIRFDSLPLSEGIQEAVKEMGFEFASPIQSEAIPYVLEGRDVIGQAQTGTGKTAAFGIPMIEHIVPFEKFVQAIILCPTRELAVQVSEEMKKLAKYTKGVWVTTVYGGDSIDRQIKSLKAGANIVVGTPGRVIDLIERRALKLQQASMIVLDEADEMLDMGFREDIESILQEMPNERQTVLFSATMSKPILGLTSRYLTDPKLVKVVKNEITNVNIEQLYFDVKGRAKMEVTTRLIDFYALKLMLIFCNQKKRVDEVVEDLVSRGYAAEGLHGDLRQSQRTQVMNRFRNGNVCILVATDVAARGLDVDNVDAVINYDIPLDEEYYVHRIGRTGRAGKFGKAFTLVVGSERNRLREIMNYTKVKIDKGVIPSFTDVVGIKKGMFIERVAATINEGDLEVFSDSLENLQHAGFSTEQIVAALVKMNMGIQKNEFGDENLEGEFERQSRKFGREERGGGFRDRDSRGGERRGGGRFDRESRGGYGDRGGDRGGRFERGSDRGSGPRGPRVDREGKPYKTDENMVRMFVNIGFNEKISPSNIVGAFAGETGIPGNVLGQIQIENKHTYVDVPKEYANQVIDKMVGAQIKGKRVLVEIAKPV</sequence>
<feature type="short sequence motif" description="Q motif" evidence="8">
    <location>
        <begin position="5"/>
        <end position="33"/>
    </location>
</feature>
<name>A0ABW6DAH1_9BACT</name>
<dbReference type="InterPro" id="IPR014014">
    <property type="entry name" value="RNA_helicase_DEAD_Q_motif"/>
</dbReference>
<dbReference type="Pfam" id="PF03880">
    <property type="entry name" value="DbpA"/>
    <property type="match status" value="1"/>
</dbReference>
<dbReference type="PROSITE" id="PS51194">
    <property type="entry name" value="HELICASE_CTER"/>
    <property type="match status" value="1"/>
</dbReference>
<dbReference type="PANTHER" id="PTHR47963:SF8">
    <property type="entry name" value="ATP-DEPENDENT RNA HELICASE DEAD"/>
    <property type="match status" value="1"/>
</dbReference>
<protein>
    <recommendedName>
        <fullName evidence="1">RNA helicase</fullName>
        <ecNumber evidence="1">3.6.4.13</ecNumber>
    </recommendedName>
</protein>
<dbReference type="InterPro" id="IPR027417">
    <property type="entry name" value="P-loop_NTPase"/>
</dbReference>
<feature type="compositionally biased region" description="Basic and acidic residues" evidence="10">
    <location>
        <begin position="508"/>
        <end position="518"/>
    </location>
</feature>
<dbReference type="SMART" id="SM00490">
    <property type="entry name" value="HELICc"/>
    <property type="match status" value="1"/>
</dbReference>
<evidence type="ECO:0000256" key="6">
    <source>
        <dbReference type="ARBA" id="ARBA00022840"/>
    </source>
</evidence>
<dbReference type="InterPro" id="IPR057325">
    <property type="entry name" value="DeaD_dimer"/>
</dbReference>
<comment type="caution">
    <text evidence="14">The sequence shown here is derived from an EMBL/GenBank/DDBJ whole genome shotgun (WGS) entry which is preliminary data.</text>
</comment>
<dbReference type="EMBL" id="JBBKXZ010000001">
    <property type="protein sequence ID" value="MFD3393905.1"/>
    <property type="molecule type" value="Genomic_DNA"/>
</dbReference>
<dbReference type="PROSITE" id="PS51192">
    <property type="entry name" value="HELICASE_ATP_BIND_1"/>
    <property type="match status" value="1"/>
</dbReference>
<evidence type="ECO:0000256" key="4">
    <source>
        <dbReference type="ARBA" id="ARBA00022801"/>
    </source>
</evidence>
<evidence type="ECO:0000256" key="9">
    <source>
        <dbReference type="RuleBase" id="RU000492"/>
    </source>
</evidence>
<evidence type="ECO:0000256" key="2">
    <source>
        <dbReference type="ARBA" id="ARBA00022490"/>
    </source>
</evidence>
<dbReference type="Pfam" id="PF00270">
    <property type="entry name" value="DEAD"/>
    <property type="match status" value="1"/>
</dbReference>
<feature type="compositionally biased region" description="Basic and acidic residues" evidence="10">
    <location>
        <begin position="443"/>
        <end position="481"/>
    </location>
</feature>
<dbReference type="InterPro" id="IPR050547">
    <property type="entry name" value="DEAD_box_RNA_helicases"/>
</dbReference>
<dbReference type="InterPro" id="IPR012677">
    <property type="entry name" value="Nucleotide-bd_a/b_plait_sf"/>
</dbReference>
<evidence type="ECO:0000256" key="10">
    <source>
        <dbReference type="SAM" id="MobiDB-lite"/>
    </source>
</evidence>
<feature type="compositionally biased region" description="Basic and acidic residues" evidence="10">
    <location>
        <begin position="487"/>
        <end position="500"/>
    </location>
</feature>
<accession>A0ABW6DAH1</accession>
<dbReference type="Gene3D" id="3.40.50.300">
    <property type="entry name" value="P-loop containing nucleotide triphosphate hydrolases"/>
    <property type="match status" value="2"/>
</dbReference>
<evidence type="ECO:0000256" key="5">
    <source>
        <dbReference type="ARBA" id="ARBA00022806"/>
    </source>
</evidence>
<evidence type="ECO:0000256" key="1">
    <source>
        <dbReference type="ARBA" id="ARBA00012552"/>
    </source>
</evidence>
<dbReference type="Gene3D" id="3.30.70.330">
    <property type="match status" value="1"/>
</dbReference>
<gene>
    <name evidence="14" type="ORF">U0R10_04670</name>
</gene>
<keyword evidence="7" id="KW-0346">Stress response</keyword>
<evidence type="ECO:0000259" key="12">
    <source>
        <dbReference type="PROSITE" id="PS51194"/>
    </source>
</evidence>
<dbReference type="InterPro" id="IPR005580">
    <property type="entry name" value="DbpA/CsdA_RNA-bd_dom"/>
</dbReference>
<dbReference type="EC" id="3.6.4.13" evidence="1"/>
<dbReference type="CDD" id="cd18787">
    <property type="entry name" value="SF2_C_DEAD"/>
    <property type="match status" value="1"/>
</dbReference>
<comment type="similarity">
    <text evidence="9">Belongs to the DEAD box helicase family.</text>
</comment>
<keyword evidence="6 9" id="KW-0067">ATP-binding</keyword>